<evidence type="ECO:0000313" key="7">
    <source>
        <dbReference type="EMBL" id="PWN36656.1"/>
    </source>
</evidence>
<dbReference type="SUPFAM" id="SSF54285">
    <property type="entry name" value="MoaD/ThiS"/>
    <property type="match status" value="1"/>
</dbReference>
<dbReference type="GO" id="GO:0005829">
    <property type="term" value="C:cytosol"/>
    <property type="evidence" value="ECO:0007669"/>
    <property type="project" value="UniProtKB-UniRule"/>
</dbReference>
<dbReference type="UniPathway" id="UPA00988"/>
<dbReference type="GO" id="GO:0002098">
    <property type="term" value="P:tRNA wobble uridine modification"/>
    <property type="evidence" value="ECO:0007669"/>
    <property type="project" value="UniProtKB-UniRule"/>
</dbReference>
<keyword evidence="8" id="KW-1185">Reference proteome</keyword>
<dbReference type="PANTHER" id="PTHR14986">
    <property type="entry name" value="RURM1 PROTEIN"/>
    <property type="match status" value="1"/>
</dbReference>
<feature type="cross-link" description="Glycyl lysine isopeptide (Gly-Lys) (interchain with K-? in acceptor proteins)" evidence="5">
    <location>
        <position position="137"/>
    </location>
</feature>
<comment type="subcellular location">
    <subcellularLocation>
        <location evidence="5 6">Cytoplasm</location>
    </subcellularLocation>
</comment>
<accession>A0A316VGJ8</accession>
<evidence type="ECO:0000313" key="8">
    <source>
        <dbReference type="Proteomes" id="UP000245771"/>
    </source>
</evidence>
<dbReference type="InterPro" id="IPR015221">
    <property type="entry name" value="Urm1"/>
</dbReference>
<gene>
    <name evidence="5" type="primary">URM1</name>
    <name evidence="7" type="ORF">FA14DRAFT_152085</name>
</gene>
<dbReference type="HAMAP" id="MF_03048">
    <property type="entry name" value="Urm1"/>
    <property type="match status" value="1"/>
</dbReference>
<evidence type="ECO:0000256" key="6">
    <source>
        <dbReference type="RuleBase" id="RU361182"/>
    </source>
</evidence>
<dbReference type="AlphaFoldDB" id="A0A316VGJ8"/>
<evidence type="ECO:0000256" key="1">
    <source>
        <dbReference type="ARBA" id="ARBA00022490"/>
    </source>
</evidence>
<comment type="pathway">
    <text evidence="5 6">tRNA modification; 5-methoxycarbonylmethyl-2-thiouridine-tRNA biosynthesis.</text>
</comment>
<comment type="similarity">
    <text evidence="5 6">Belongs to the URM1 family.</text>
</comment>
<evidence type="ECO:0000256" key="5">
    <source>
        <dbReference type="HAMAP-Rule" id="MF_03048"/>
    </source>
</evidence>
<keyword evidence="2 5" id="KW-1017">Isopeptide bond</keyword>
<dbReference type="InParanoid" id="A0A316VGJ8"/>
<dbReference type="InterPro" id="IPR016155">
    <property type="entry name" value="Mopterin_synth/thiamin_S_b"/>
</dbReference>
<sequence length="137" mass="14740">MSGSSIPLLKITVELGGGTELLTANKKLKKHILQVPAEVFPNELSRDSDKAAGISDGSNVVTNGTQSRHPATMSDLIQLVCRDVIVERHGMLVESDGSMKPGILVLINDADWELEGEMEYELQDGDQICLISTLHGG</sequence>
<keyword evidence="4 5" id="KW-0833">Ubl conjugation pathway</keyword>
<feature type="modified residue" description="1-thioglycine" evidence="5">
    <location>
        <position position="137"/>
    </location>
</feature>
<dbReference type="STRING" id="1280837.A0A316VGJ8"/>
<dbReference type="EMBL" id="KZ819602">
    <property type="protein sequence ID" value="PWN36656.1"/>
    <property type="molecule type" value="Genomic_DNA"/>
</dbReference>
<name>A0A316VGJ8_9BASI</name>
<keyword evidence="1 5" id="KW-0963">Cytoplasm</keyword>
<dbReference type="Proteomes" id="UP000245771">
    <property type="component" value="Unassembled WGS sequence"/>
</dbReference>
<evidence type="ECO:0000256" key="4">
    <source>
        <dbReference type="ARBA" id="ARBA00022786"/>
    </source>
</evidence>
<dbReference type="Gene3D" id="3.10.20.30">
    <property type="match status" value="1"/>
</dbReference>
<dbReference type="Pfam" id="PF09138">
    <property type="entry name" value="Urm1"/>
    <property type="match status" value="1"/>
</dbReference>
<reference evidence="7 8" key="1">
    <citation type="journal article" date="2018" name="Mol. Biol. Evol.">
        <title>Broad Genomic Sampling Reveals a Smut Pathogenic Ancestry of the Fungal Clade Ustilaginomycotina.</title>
        <authorList>
            <person name="Kijpornyongpan T."/>
            <person name="Mondo S.J."/>
            <person name="Barry K."/>
            <person name="Sandor L."/>
            <person name="Lee J."/>
            <person name="Lipzen A."/>
            <person name="Pangilinan J."/>
            <person name="LaButti K."/>
            <person name="Hainaut M."/>
            <person name="Henrissat B."/>
            <person name="Grigoriev I.V."/>
            <person name="Spatafora J.W."/>
            <person name="Aime M.C."/>
        </authorList>
    </citation>
    <scope>NUCLEOTIDE SEQUENCE [LARGE SCALE GENOMIC DNA]</scope>
    <source>
        <strain evidence="7 8">MCA 3882</strain>
    </source>
</reference>
<evidence type="ECO:0000256" key="2">
    <source>
        <dbReference type="ARBA" id="ARBA00022499"/>
    </source>
</evidence>
<dbReference type="InterPro" id="IPR012675">
    <property type="entry name" value="Beta-grasp_dom_sf"/>
</dbReference>
<dbReference type="GO" id="GO:0034227">
    <property type="term" value="P:tRNA thio-modification"/>
    <property type="evidence" value="ECO:0007669"/>
    <property type="project" value="UniProtKB-UniRule"/>
</dbReference>
<comment type="PTM">
    <text evidence="5">C-terminal thiocarboxylation occurs in 2 steps, it is first acyl-adenylated (-COAMP) via the hesA/moeB/thiF part of UBA4, then thiocarboxylated (-COSH) via the rhodanese domain of UBA4.</text>
</comment>
<dbReference type="CDD" id="cd01764">
    <property type="entry name" value="Ubl_Urm1"/>
    <property type="match status" value="1"/>
</dbReference>
<protein>
    <recommendedName>
        <fullName evidence="5 6">Ubiquitin-related modifier 1</fullName>
    </recommendedName>
</protein>
<dbReference type="PIRSF" id="PIRSF037379">
    <property type="entry name" value="Ubiquitin-related_modifier_1"/>
    <property type="match status" value="1"/>
</dbReference>
<dbReference type="GO" id="GO:0032447">
    <property type="term" value="P:protein urmylation"/>
    <property type="evidence" value="ECO:0007669"/>
    <property type="project" value="UniProtKB-UniRule"/>
</dbReference>
<evidence type="ECO:0000256" key="3">
    <source>
        <dbReference type="ARBA" id="ARBA00022694"/>
    </source>
</evidence>
<dbReference type="OrthoDB" id="10248987at2759"/>
<comment type="function">
    <text evidence="5">Acts as a sulfur carrier required for 2-thiolation of mcm(5)S(2)U at tRNA wobble positions of cytosolic tRNA(Lys), tRNA(Glu) and tRNA(Gln). Serves as sulfur donor in tRNA 2-thiolation reaction by being thiocarboxylated (-COSH) at its C-terminus by the MOCS3 homolog UBA4. The sulfur is then transferred to tRNA to form 2-thiolation of mcm(5)S(2)U. Prior mcm(5) tRNA modification by the elongator complex is required for 2-thiolation. Also acts as a ubiquitin-like protein (UBL) that is covalently conjugated via an isopeptide bond to lysine residues of target proteins such as AHP1. The thiocarboxylated form serves as substrate for conjugation and oxidative stress specifically induces the formation of UBL-protein conjugates.</text>
</comment>
<proteinExistence type="inferred from homology"/>
<organism evidence="7 8">
    <name type="scientific">Meira miltonrushii</name>
    <dbReference type="NCBI Taxonomy" id="1280837"/>
    <lineage>
        <taxon>Eukaryota</taxon>
        <taxon>Fungi</taxon>
        <taxon>Dikarya</taxon>
        <taxon>Basidiomycota</taxon>
        <taxon>Ustilaginomycotina</taxon>
        <taxon>Exobasidiomycetes</taxon>
        <taxon>Exobasidiales</taxon>
        <taxon>Brachybasidiaceae</taxon>
        <taxon>Meira</taxon>
    </lineage>
</organism>
<keyword evidence="3 5" id="KW-0819">tRNA processing</keyword>